<dbReference type="AlphaFoldDB" id="A0AAV7H9E6"/>
<protein>
    <submittedName>
        <fullName evidence="2">Uncharacterized protein</fullName>
    </submittedName>
</protein>
<name>A0AAV7H9E6_DENCH</name>
<feature type="region of interest" description="Disordered" evidence="1">
    <location>
        <begin position="51"/>
        <end position="73"/>
    </location>
</feature>
<evidence type="ECO:0000313" key="3">
    <source>
        <dbReference type="Proteomes" id="UP000775213"/>
    </source>
</evidence>
<reference evidence="2 3" key="1">
    <citation type="journal article" date="2021" name="Hortic Res">
        <title>Chromosome-scale assembly of the Dendrobium chrysotoxum genome enhances the understanding of orchid evolution.</title>
        <authorList>
            <person name="Zhang Y."/>
            <person name="Zhang G.Q."/>
            <person name="Zhang D."/>
            <person name="Liu X.D."/>
            <person name="Xu X.Y."/>
            <person name="Sun W.H."/>
            <person name="Yu X."/>
            <person name="Zhu X."/>
            <person name="Wang Z.W."/>
            <person name="Zhao X."/>
            <person name="Zhong W.Y."/>
            <person name="Chen H."/>
            <person name="Yin W.L."/>
            <person name="Huang T."/>
            <person name="Niu S.C."/>
            <person name="Liu Z.J."/>
        </authorList>
    </citation>
    <scope>NUCLEOTIDE SEQUENCE [LARGE SCALE GENOMIC DNA]</scope>
    <source>
        <strain evidence="2">Lindl</strain>
    </source>
</reference>
<proteinExistence type="predicted"/>
<gene>
    <name evidence="2" type="ORF">IEQ34_004857</name>
</gene>
<comment type="caution">
    <text evidence="2">The sequence shown here is derived from an EMBL/GenBank/DDBJ whole genome shotgun (WGS) entry which is preliminary data.</text>
</comment>
<organism evidence="2 3">
    <name type="scientific">Dendrobium chrysotoxum</name>
    <name type="common">Orchid</name>
    <dbReference type="NCBI Taxonomy" id="161865"/>
    <lineage>
        <taxon>Eukaryota</taxon>
        <taxon>Viridiplantae</taxon>
        <taxon>Streptophyta</taxon>
        <taxon>Embryophyta</taxon>
        <taxon>Tracheophyta</taxon>
        <taxon>Spermatophyta</taxon>
        <taxon>Magnoliopsida</taxon>
        <taxon>Liliopsida</taxon>
        <taxon>Asparagales</taxon>
        <taxon>Orchidaceae</taxon>
        <taxon>Epidendroideae</taxon>
        <taxon>Malaxideae</taxon>
        <taxon>Dendrobiinae</taxon>
        <taxon>Dendrobium</taxon>
    </lineage>
</organism>
<dbReference type="Proteomes" id="UP000775213">
    <property type="component" value="Unassembled WGS sequence"/>
</dbReference>
<evidence type="ECO:0000313" key="2">
    <source>
        <dbReference type="EMBL" id="KAH0464754.1"/>
    </source>
</evidence>
<dbReference type="EMBL" id="JAGFBR010000006">
    <property type="protein sequence ID" value="KAH0464754.1"/>
    <property type="molecule type" value="Genomic_DNA"/>
</dbReference>
<feature type="region of interest" description="Disordered" evidence="1">
    <location>
        <begin position="16"/>
        <end position="35"/>
    </location>
</feature>
<sequence>MTTKWVKIVVVKRSPASMPGRGDIDNSAHPTAGDPPILLLYHKPGVITERSEPALNGLHHPRPKLNRFEPRHS</sequence>
<evidence type="ECO:0000256" key="1">
    <source>
        <dbReference type="SAM" id="MobiDB-lite"/>
    </source>
</evidence>
<accession>A0AAV7H9E6</accession>
<keyword evidence="3" id="KW-1185">Reference proteome</keyword>